<feature type="region of interest" description="Disordered" evidence="3">
    <location>
        <begin position="34"/>
        <end position="62"/>
    </location>
</feature>
<evidence type="ECO:0000256" key="1">
    <source>
        <dbReference type="ARBA" id="ARBA00022884"/>
    </source>
</evidence>
<evidence type="ECO:0000256" key="2">
    <source>
        <dbReference type="PROSITE-ProRule" id="PRU00176"/>
    </source>
</evidence>
<dbReference type="FunFam" id="3.30.70.330:FF:000145">
    <property type="entry name" value="Putative RNP domain-containing protein"/>
    <property type="match status" value="1"/>
</dbReference>
<dbReference type="SMART" id="SM00360">
    <property type="entry name" value="RRM"/>
    <property type="match status" value="2"/>
</dbReference>
<name>A0A1Y1UAD9_9TREE</name>
<sequence length="920" mass="96424">MNADEDISLPRQSTTTSPTLLVPPPTFPFLFHISQSFNDNAHPPPIPAHPGPRSYSPSRPPTSAEIDAVIAAAIANAPPAPPPSNDPIPEGINRSITPLMTNFLPASVGSDGRVNLFVGNLPYRVRWQDLKDLFRKAGTVLRADVSLGPDNRSRGYGTVLMGSREDAARAIDRFNGFTWQTRTLEVRPDRLPPEYEAQPHPLHLGNGGPRGGQMYTYHNMSGAGHAPFALAGNLTPSHGPPWPPGGQMPNHGHGAVRPPSHLSQSPHPPFGSHLSSGIMGLPPGAHPINLSPQPSAMGLSSSSPALSGASPNPSDGHSTGTHQYGASPLAGSLTMGVEGHPGSLNALDARRRSSITPFAHSLPSESGSLPRSSSPAMAPGYTTSGPSRPSTGAGSIGKNGSSSPSRADSGAHPSRAPPPGHLGPLPPTMFAGVKTAGSPGEGIVNTNGHYDSGPGHVKPVIAPLPIAMEGLTHQGAHMGPPQTLHDRVVFVSNLPLHMQWQELKDLLRPAGVIIRADVATDVDGRPRGFGTALFATEKDAAKAVQLYNNREIAGHVIRVSLERDIRHDKAMDHERHAVESQSPPNVPSSHAASNPSPSRESPSSKVPWSLNTFMTDTQANIDNQLRSRESTPVHGSSYRLSHIPGPLSMPPFAPLDSPGLGPLSPPLATPRGLPPMTPSMPGFVFNAYPETPPLHPHFLSPGAGPFSPGLPVSSPVSSFQFNPNLNPAPGAPVNRYPQNPSGQSGSAALGTPTTQAFPLNHSQGFGPPGGQGASRRNGGDYFPPIGSIGSTFDAGSPISTLSPLSSRAALSPSPLNARDRLASSSPSSPSDANEPIEDEKLAHQTSMLTMDDPPMSTSTPEEDDEVDPNKTPVTSNAELLNVNGKGNGRMSMEERRPLGVWDNSERRASFGDIVAGRARS</sequence>
<feature type="compositionally biased region" description="Polar residues" evidence="3">
    <location>
        <begin position="315"/>
        <end position="324"/>
    </location>
</feature>
<feature type="compositionally biased region" description="Low complexity" evidence="3">
    <location>
        <begin position="361"/>
        <end position="375"/>
    </location>
</feature>
<organism evidence="5 6">
    <name type="scientific">Kockovaella imperatae</name>
    <dbReference type="NCBI Taxonomy" id="4999"/>
    <lineage>
        <taxon>Eukaryota</taxon>
        <taxon>Fungi</taxon>
        <taxon>Dikarya</taxon>
        <taxon>Basidiomycota</taxon>
        <taxon>Agaricomycotina</taxon>
        <taxon>Tremellomycetes</taxon>
        <taxon>Tremellales</taxon>
        <taxon>Cuniculitremaceae</taxon>
        <taxon>Kockovaella</taxon>
    </lineage>
</organism>
<comment type="caution">
    <text evidence="5">The sequence shown here is derived from an EMBL/GenBank/DDBJ whole genome shotgun (WGS) entry which is preliminary data.</text>
</comment>
<dbReference type="GeneID" id="33560349"/>
<feature type="region of interest" description="Disordered" evidence="3">
    <location>
        <begin position="1"/>
        <end position="21"/>
    </location>
</feature>
<dbReference type="Gene3D" id="3.30.70.330">
    <property type="match status" value="2"/>
</dbReference>
<feature type="compositionally biased region" description="Low complexity" evidence="3">
    <location>
        <begin position="291"/>
        <end position="314"/>
    </location>
</feature>
<dbReference type="GO" id="GO:1990904">
    <property type="term" value="C:ribonucleoprotein complex"/>
    <property type="evidence" value="ECO:0007669"/>
    <property type="project" value="TreeGrafter"/>
</dbReference>
<dbReference type="InterPro" id="IPR035979">
    <property type="entry name" value="RBD_domain_sf"/>
</dbReference>
<feature type="region of interest" description="Disordered" evidence="3">
    <location>
        <begin position="848"/>
        <end position="898"/>
    </location>
</feature>
<dbReference type="GO" id="GO:0005737">
    <property type="term" value="C:cytoplasm"/>
    <property type="evidence" value="ECO:0007669"/>
    <property type="project" value="TreeGrafter"/>
</dbReference>
<dbReference type="PROSITE" id="PS50102">
    <property type="entry name" value="RRM"/>
    <property type="match status" value="2"/>
</dbReference>
<feature type="domain" description="RRM" evidence="4">
    <location>
        <begin position="487"/>
        <end position="564"/>
    </location>
</feature>
<dbReference type="Pfam" id="PF00076">
    <property type="entry name" value="RRM_1"/>
    <property type="match status" value="2"/>
</dbReference>
<dbReference type="STRING" id="4999.A0A1Y1UAD9"/>
<dbReference type="Proteomes" id="UP000193218">
    <property type="component" value="Unassembled WGS sequence"/>
</dbReference>
<feature type="compositionally biased region" description="Low complexity" evidence="3">
    <location>
        <begin position="51"/>
        <end position="62"/>
    </location>
</feature>
<evidence type="ECO:0000256" key="3">
    <source>
        <dbReference type="SAM" id="MobiDB-lite"/>
    </source>
</evidence>
<feature type="compositionally biased region" description="Pro residues" evidence="3">
    <location>
        <begin position="415"/>
        <end position="427"/>
    </location>
</feature>
<dbReference type="InterPro" id="IPR012677">
    <property type="entry name" value="Nucleotide-bd_a/b_plait_sf"/>
</dbReference>
<dbReference type="InterPro" id="IPR050374">
    <property type="entry name" value="RRT5_SRSF_SR"/>
</dbReference>
<keyword evidence="6" id="KW-1185">Reference proteome</keyword>
<dbReference type="InterPro" id="IPR000504">
    <property type="entry name" value="RRM_dom"/>
</dbReference>
<feature type="region of interest" description="Disordered" evidence="3">
    <location>
        <begin position="572"/>
        <end position="609"/>
    </location>
</feature>
<feature type="region of interest" description="Disordered" evidence="3">
    <location>
        <begin position="358"/>
        <end position="440"/>
    </location>
</feature>
<dbReference type="PANTHER" id="PTHR23003">
    <property type="entry name" value="RNA RECOGNITION MOTIF RRM DOMAIN CONTAINING PROTEIN"/>
    <property type="match status" value="1"/>
</dbReference>
<dbReference type="AlphaFoldDB" id="A0A1Y1UAD9"/>
<dbReference type="EMBL" id="NBSH01000012">
    <property type="protein sequence ID" value="ORX35000.1"/>
    <property type="molecule type" value="Genomic_DNA"/>
</dbReference>
<gene>
    <name evidence="5" type="ORF">BD324DRAFT_652723</name>
</gene>
<feature type="region of interest" description="Disordered" evidence="3">
    <location>
        <begin position="804"/>
        <end position="835"/>
    </location>
</feature>
<feature type="domain" description="RRM" evidence="4">
    <location>
        <begin position="114"/>
        <end position="191"/>
    </location>
</feature>
<dbReference type="InParanoid" id="A0A1Y1UAD9"/>
<feature type="compositionally biased region" description="Low complexity" evidence="3">
    <location>
        <begin position="587"/>
        <end position="607"/>
    </location>
</feature>
<evidence type="ECO:0000313" key="6">
    <source>
        <dbReference type="Proteomes" id="UP000193218"/>
    </source>
</evidence>
<dbReference type="SUPFAM" id="SSF54928">
    <property type="entry name" value="RNA-binding domain, RBD"/>
    <property type="match status" value="2"/>
</dbReference>
<feature type="compositionally biased region" description="Polar residues" evidence="3">
    <location>
        <begin position="736"/>
        <end position="763"/>
    </location>
</feature>
<reference evidence="5 6" key="1">
    <citation type="submission" date="2017-03" db="EMBL/GenBank/DDBJ databases">
        <title>Widespread Adenine N6-methylation of Active Genes in Fungi.</title>
        <authorList>
            <consortium name="DOE Joint Genome Institute"/>
            <person name="Mondo S.J."/>
            <person name="Dannebaum R.O."/>
            <person name="Kuo R.C."/>
            <person name="Louie K.B."/>
            <person name="Bewick A.J."/>
            <person name="Labutti K."/>
            <person name="Haridas S."/>
            <person name="Kuo A."/>
            <person name="Salamov A."/>
            <person name="Ahrendt S.R."/>
            <person name="Lau R."/>
            <person name="Bowen B.P."/>
            <person name="Lipzen A."/>
            <person name="Sullivan W."/>
            <person name="Andreopoulos W.B."/>
            <person name="Clum A."/>
            <person name="Lindquist E."/>
            <person name="Daum C."/>
            <person name="Northen T.R."/>
            <person name="Ramamoorthy G."/>
            <person name="Schmitz R.J."/>
            <person name="Gryganskyi A."/>
            <person name="Culley D."/>
            <person name="Magnuson J."/>
            <person name="James T.Y."/>
            <person name="O'Malley M.A."/>
            <person name="Stajich J.E."/>
            <person name="Spatafora J.W."/>
            <person name="Visel A."/>
            <person name="Grigoriev I.V."/>
        </authorList>
    </citation>
    <scope>NUCLEOTIDE SEQUENCE [LARGE SCALE GENOMIC DNA]</scope>
    <source>
        <strain evidence="5 6">NRRL Y-17943</strain>
    </source>
</reference>
<protein>
    <recommendedName>
        <fullName evidence="4">RRM domain-containing protein</fullName>
    </recommendedName>
</protein>
<dbReference type="GO" id="GO:0003729">
    <property type="term" value="F:mRNA binding"/>
    <property type="evidence" value="ECO:0007669"/>
    <property type="project" value="TreeGrafter"/>
</dbReference>
<evidence type="ECO:0000259" key="4">
    <source>
        <dbReference type="PROSITE" id="PS50102"/>
    </source>
</evidence>
<proteinExistence type="predicted"/>
<dbReference type="RefSeq" id="XP_021869216.1">
    <property type="nucleotide sequence ID" value="XM_022018540.1"/>
</dbReference>
<dbReference type="OrthoDB" id="1049195at2759"/>
<keyword evidence="1 2" id="KW-0694">RNA-binding</keyword>
<feature type="compositionally biased region" description="Polar residues" evidence="3">
    <location>
        <begin position="381"/>
        <end position="406"/>
    </location>
</feature>
<evidence type="ECO:0000313" key="5">
    <source>
        <dbReference type="EMBL" id="ORX35000.1"/>
    </source>
</evidence>
<feature type="region of interest" description="Disordered" evidence="3">
    <location>
        <begin position="723"/>
        <end position="788"/>
    </location>
</feature>
<dbReference type="PANTHER" id="PTHR23003:SF64">
    <property type="entry name" value="RRM DOMAIN-CONTAINING PROTEIN"/>
    <property type="match status" value="1"/>
</dbReference>
<accession>A0A1Y1UAD9</accession>
<dbReference type="GO" id="GO:0005634">
    <property type="term" value="C:nucleus"/>
    <property type="evidence" value="ECO:0007669"/>
    <property type="project" value="TreeGrafter"/>
</dbReference>
<feature type="compositionally biased region" description="Low complexity" evidence="3">
    <location>
        <begin position="804"/>
        <end position="816"/>
    </location>
</feature>
<feature type="region of interest" description="Disordered" evidence="3">
    <location>
        <begin position="231"/>
        <end position="345"/>
    </location>
</feature>